<feature type="chain" id="PRO_5043004293" evidence="1">
    <location>
        <begin position="17"/>
        <end position="140"/>
    </location>
</feature>
<keyword evidence="1" id="KW-0732">Signal</keyword>
<reference evidence="2" key="1">
    <citation type="journal article" date="2023" name="Mol. Phylogenet. Evol.">
        <title>Genome-scale phylogeny and comparative genomics of the fungal order Sordariales.</title>
        <authorList>
            <person name="Hensen N."/>
            <person name="Bonometti L."/>
            <person name="Westerberg I."/>
            <person name="Brannstrom I.O."/>
            <person name="Guillou S."/>
            <person name="Cros-Aarteil S."/>
            <person name="Calhoun S."/>
            <person name="Haridas S."/>
            <person name="Kuo A."/>
            <person name="Mondo S."/>
            <person name="Pangilinan J."/>
            <person name="Riley R."/>
            <person name="LaButti K."/>
            <person name="Andreopoulos B."/>
            <person name="Lipzen A."/>
            <person name="Chen C."/>
            <person name="Yan M."/>
            <person name="Daum C."/>
            <person name="Ng V."/>
            <person name="Clum A."/>
            <person name="Steindorff A."/>
            <person name="Ohm R.A."/>
            <person name="Martin F."/>
            <person name="Silar P."/>
            <person name="Natvig D.O."/>
            <person name="Lalanne C."/>
            <person name="Gautier V."/>
            <person name="Ament-Velasquez S.L."/>
            <person name="Kruys A."/>
            <person name="Hutchinson M.I."/>
            <person name="Powell A.J."/>
            <person name="Barry K."/>
            <person name="Miller A.N."/>
            <person name="Grigoriev I.V."/>
            <person name="Debuchy R."/>
            <person name="Gladieux P."/>
            <person name="Hiltunen Thoren M."/>
            <person name="Johannesson H."/>
        </authorList>
    </citation>
    <scope>NUCLEOTIDE SEQUENCE</scope>
    <source>
        <strain evidence="2">CBS 103.79</strain>
    </source>
</reference>
<name>A0AAN6MUS7_9PEZI</name>
<dbReference type="Proteomes" id="UP001303889">
    <property type="component" value="Unassembled WGS sequence"/>
</dbReference>
<keyword evidence="3" id="KW-1185">Reference proteome</keyword>
<dbReference type="AlphaFoldDB" id="A0AAN6MUS7"/>
<evidence type="ECO:0000313" key="2">
    <source>
        <dbReference type="EMBL" id="KAK3906027.1"/>
    </source>
</evidence>
<reference evidence="2" key="2">
    <citation type="submission" date="2023-05" db="EMBL/GenBank/DDBJ databases">
        <authorList>
            <consortium name="Lawrence Berkeley National Laboratory"/>
            <person name="Steindorff A."/>
            <person name="Hensen N."/>
            <person name="Bonometti L."/>
            <person name="Westerberg I."/>
            <person name="Brannstrom I.O."/>
            <person name="Guillou S."/>
            <person name="Cros-Aarteil S."/>
            <person name="Calhoun S."/>
            <person name="Haridas S."/>
            <person name="Kuo A."/>
            <person name="Mondo S."/>
            <person name="Pangilinan J."/>
            <person name="Riley R."/>
            <person name="Labutti K."/>
            <person name="Andreopoulos B."/>
            <person name="Lipzen A."/>
            <person name="Chen C."/>
            <person name="Yanf M."/>
            <person name="Daum C."/>
            <person name="Ng V."/>
            <person name="Clum A."/>
            <person name="Ohm R."/>
            <person name="Martin F."/>
            <person name="Silar P."/>
            <person name="Natvig D."/>
            <person name="Lalanne C."/>
            <person name="Gautier V."/>
            <person name="Ament-Velasquez S.L."/>
            <person name="Kruys A."/>
            <person name="Hutchinson M.I."/>
            <person name="Powell A.J."/>
            <person name="Barry K."/>
            <person name="Miller A.N."/>
            <person name="Grigoriev I.V."/>
            <person name="Debuchy R."/>
            <person name="Gladieux P."/>
            <person name="Thoren M.H."/>
            <person name="Johannesson H."/>
        </authorList>
    </citation>
    <scope>NUCLEOTIDE SEQUENCE</scope>
    <source>
        <strain evidence="2">CBS 103.79</strain>
    </source>
</reference>
<sequence length="140" mass="15319">MHPLTLLAALLPLATASTLFKRCSPVYDPDLALGYRPPAPCWQTFDPACQPHIAPGTEMTVDAPHALAVVYGVSASCAAEIAEELKREAEGRKNYGWVREHGWLTVIEPKKEGGRRVLVVSEMGEAAVKRYEGLGYWKGN</sequence>
<accession>A0AAN6MUS7</accession>
<protein>
    <submittedName>
        <fullName evidence="2">Uncharacterized protein</fullName>
    </submittedName>
</protein>
<evidence type="ECO:0000256" key="1">
    <source>
        <dbReference type="SAM" id="SignalP"/>
    </source>
</evidence>
<feature type="signal peptide" evidence="1">
    <location>
        <begin position="1"/>
        <end position="16"/>
    </location>
</feature>
<gene>
    <name evidence="2" type="ORF">C8A05DRAFT_41094</name>
</gene>
<proteinExistence type="predicted"/>
<evidence type="ECO:0000313" key="3">
    <source>
        <dbReference type="Proteomes" id="UP001303889"/>
    </source>
</evidence>
<organism evidence="2 3">
    <name type="scientific">Staphylotrichum tortipilum</name>
    <dbReference type="NCBI Taxonomy" id="2831512"/>
    <lineage>
        <taxon>Eukaryota</taxon>
        <taxon>Fungi</taxon>
        <taxon>Dikarya</taxon>
        <taxon>Ascomycota</taxon>
        <taxon>Pezizomycotina</taxon>
        <taxon>Sordariomycetes</taxon>
        <taxon>Sordariomycetidae</taxon>
        <taxon>Sordariales</taxon>
        <taxon>Chaetomiaceae</taxon>
        <taxon>Staphylotrichum</taxon>
    </lineage>
</organism>
<dbReference type="EMBL" id="MU855338">
    <property type="protein sequence ID" value="KAK3906027.1"/>
    <property type="molecule type" value="Genomic_DNA"/>
</dbReference>
<comment type="caution">
    <text evidence="2">The sequence shown here is derived from an EMBL/GenBank/DDBJ whole genome shotgun (WGS) entry which is preliminary data.</text>
</comment>